<evidence type="ECO:0000256" key="2">
    <source>
        <dbReference type="ARBA" id="ARBA00011245"/>
    </source>
</evidence>
<dbReference type="AlphaFoldDB" id="A0A1I3DWB1"/>
<dbReference type="Pfam" id="PF01263">
    <property type="entry name" value="Aldose_epim"/>
    <property type="match status" value="1"/>
</dbReference>
<dbReference type="STRING" id="1125876.SAMN05443292_0737"/>
<dbReference type="OrthoDB" id="9795355at2"/>
<protein>
    <submittedName>
        <fullName evidence="4">Galactose mutarotase</fullName>
    </submittedName>
</protein>
<dbReference type="GO" id="GO:0016853">
    <property type="term" value="F:isomerase activity"/>
    <property type="evidence" value="ECO:0007669"/>
    <property type="project" value="InterPro"/>
</dbReference>
<dbReference type="PANTHER" id="PTHR11122:SF13">
    <property type="entry name" value="GLUCOSE-6-PHOSPHATE 1-EPIMERASE"/>
    <property type="match status" value="1"/>
</dbReference>
<proteinExistence type="predicted"/>
<evidence type="ECO:0000313" key="5">
    <source>
        <dbReference type="Proteomes" id="UP000198931"/>
    </source>
</evidence>
<dbReference type="CDD" id="cd09024">
    <property type="entry name" value="Aldose_epim_lacX"/>
    <property type="match status" value="1"/>
</dbReference>
<reference evidence="4 5" key="1">
    <citation type="submission" date="2016-10" db="EMBL/GenBank/DDBJ databases">
        <authorList>
            <person name="de Groot N.N."/>
        </authorList>
    </citation>
    <scope>NUCLEOTIDE SEQUENCE [LARGE SCALE GENOMIC DNA]</scope>
    <source>
        <strain evidence="4 5">DSM 26000</strain>
    </source>
</reference>
<comment type="cofactor">
    <cofactor evidence="1">
        <name>Ca(2+)</name>
        <dbReference type="ChEBI" id="CHEBI:29108"/>
    </cofactor>
</comment>
<dbReference type="InterPro" id="IPR014718">
    <property type="entry name" value="GH-type_carb-bd"/>
</dbReference>
<evidence type="ECO:0000256" key="3">
    <source>
        <dbReference type="ARBA" id="ARBA00022837"/>
    </source>
</evidence>
<keyword evidence="5" id="KW-1185">Reference proteome</keyword>
<dbReference type="InterPro" id="IPR037481">
    <property type="entry name" value="LacX"/>
</dbReference>
<sequence>MKTTIKNSFLTATILHKGAELETLIKDGKNVIWTIDKSFWNKTSPILFPIVGGLKDGKYNYLDESYSLSRHGFARDHDFELISKTDDSAVFSLKYSEETLKIYPFKFELQITNELFESQLYIIYKILNLDNDKMYFSLGAHPAFAIDGNFEEYELEFDNNNSLISHQLDNELLSGKTVDINLKTNLLPLKYELFENDALVFKNSSTSNLTLFKDKKPQISVHFKDFPYLGIWTKKGVPFLCIEPWLGIADSQTSTGNLTEKEGIRKLEGNAEVEKSFSIEVF</sequence>
<dbReference type="GO" id="GO:0005975">
    <property type="term" value="P:carbohydrate metabolic process"/>
    <property type="evidence" value="ECO:0007669"/>
    <property type="project" value="InterPro"/>
</dbReference>
<evidence type="ECO:0000313" key="4">
    <source>
        <dbReference type="EMBL" id="SFH90923.1"/>
    </source>
</evidence>
<dbReference type="Proteomes" id="UP000198931">
    <property type="component" value="Unassembled WGS sequence"/>
</dbReference>
<dbReference type="GO" id="GO:0030246">
    <property type="term" value="F:carbohydrate binding"/>
    <property type="evidence" value="ECO:0007669"/>
    <property type="project" value="InterPro"/>
</dbReference>
<keyword evidence="3" id="KW-0106">Calcium</keyword>
<dbReference type="InterPro" id="IPR011013">
    <property type="entry name" value="Gal_mutarotase_sf_dom"/>
</dbReference>
<dbReference type="SUPFAM" id="SSF74650">
    <property type="entry name" value="Galactose mutarotase-like"/>
    <property type="match status" value="1"/>
</dbReference>
<accession>A0A1I3DWB1</accession>
<dbReference type="EMBL" id="FOQT01000001">
    <property type="protein sequence ID" value="SFH90923.1"/>
    <property type="molecule type" value="Genomic_DNA"/>
</dbReference>
<dbReference type="PANTHER" id="PTHR11122">
    <property type="entry name" value="APOSPORY-ASSOCIATED PROTEIN C-RELATED"/>
    <property type="match status" value="1"/>
</dbReference>
<comment type="subunit">
    <text evidence="2">Monomer.</text>
</comment>
<dbReference type="InterPro" id="IPR008183">
    <property type="entry name" value="Aldose_1/G6P_1-epimerase"/>
</dbReference>
<dbReference type="RefSeq" id="WP_090078781.1">
    <property type="nucleotide sequence ID" value="NZ_FOQT01000001.1"/>
</dbReference>
<dbReference type="Gene3D" id="2.70.98.10">
    <property type="match status" value="1"/>
</dbReference>
<gene>
    <name evidence="4" type="ORF">SAMN05443292_0737</name>
</gene>
<evidence type="ECO:0000256" key="1">
    <source>
        <dbReference type="ARBA" id="ARBA00001913"/>
    </source>
</evidence>
<organism evidence="4 5">
    <name type="scientific">Halpernia frigidisoli</name>
    <dbReference type="NCBI Taxonomy" id="1125876"/>
    <lineage>
        <taxon>Bacteria</taxon>
        <taxon>Pseudomonadati</taxon>
        <taxon>Bacteroidota</taxon>
        <taxon>Flavobacteriia</taxon>
        <taxon>Flavobacteriales</taxon>
        <taxon>Weeksellaceae</taxon>
        <taxon>Chryseobacterium group</taxon>
        <taxon>Halpernia</taxon>
    </lineage>
</organism>
<name>A0A1I3DWB1_9FLAO</name>